<comment type="catalytic activity">
    <reaction evidence="9">
        <text>S-methyl-5'-thioadenosine + phosphate = 5-(methylsulfanyl)-alpha-D-ribose 1-phosphate + adenine</text>
        <dbReference type="Rhea" id="RHEA:11852"/>
        <dbReference type="ChEBI" id="CHEBI:16708"/>
        <dbReference type="ChEBI" id="CHEBI:17509"/>
        <dbReference type="ChEBI" id="CHEBI:43474"/>
        <dbReference type="ChEBI" id="CHEBI:58533"/>
        <dbReference type="EC" id="2.4.2.28"/>
    </reaction>
    <physiologicalReaction direction="left-to-right" evidence="9">
        <dbReference type="Rhea" id="RHEA:11853"/>
    </physiologicalReaction>
</comment>
<dbReference type="GO" id="GO:0017061">
    <property type="term" value="F:S-methyl-5-thioadenosine phosphorylase activity"/>
    <property type="evidence" value="ECO:0007669"/>
    <property type="project" value="UniProtKB-EC"/>
</dbReference>
<dbReference type="AlphaFoldDB" id="A0A239FEN9"/>
<evidence type="ECO:0000256" key="5">
    <source>
        <dbReference type="ARBA" id="ARBA00022801"/>
    </source>
</evidence>
<dbReference type="PANTHER" id="PTHR30616:SF2">
    <property type="entry name" value="PURINE NUCLEOSIDE PHOSPHORYLASE LACC1"/>
    <property type="match status" value="1"/>
</dbReference>
<evidence type="ECO:0000256" key="6">
    <source>
        <dbReference type="ARBA" id="ARBA00022833"/>
    </source>
</evidence>
<dbReference type="RefSeq" id="WP_089214852.1">
    <property type="nucleotide sequence ID" value="NZ_FZPA01000002.1"/>
</dbReference>
<evidence type="ECO:0000256" key="7">
    <source>
        <dbReference type="ARBA" id="ARBA00047989"/>
    </source>
</evidence>
<evidence type="ECO:0000256" key="3">
    <source>
        <dbReference type="ARBA" id="ARBA00022679"/>
    </source>
</evidence>
<evidence type="ECO:0000256" key="8">
    <source>
        <dbReference type="ARBA" id="ARBA00048968"/>
    </source>
</evidence>
<evidence type="ECO:0000256" key="4">
    <source>
        <dbReference type="ARBA" id="ARBA00022723"/>
    </source>
</evidence>
<proteinExistence type="inferred from homology"/>
<organism evidence="11 12">
    <name type="scientific">Sphingopyxis indica</name>
    <dbReference type="NCBI Taxonomy" id="436663"/>
    <lineage>
        <taxon>Bacteria</taxon>
        <taxon>Pseudomonadati</taxon>
        <taxon>Pseudomonadota</taxon>
        <taxon>Alphaproteobacteria</taxon>
        <taxon>Sphingomonadales</taxon>
        <taxon>Sphingomonadaceae</taxon>
        <taxon>Sphingopyxis</taxon>
    </lineage>
</organism>
<keyword evidence="3" id="KW-0808">Transferase</keyword>
<reference evidence="11 12" key="1">
    <citation type="submission" date="2017-06" db="EMBL/GenBank/DDBJ databases">
        <authorList>
            <person name="Kim H.J."/>
            <person name="Triplett B.A."/>
        </authorList>
    </citation>
    <scope>NUCLEOTIDE SEQUENCE [LARGE SCALE GENOMIC DNA]</scope>
    <source>
        <strain evidence="11 12">DS15</strain>
    </source>
</reference>
<dbReference type="Gene3D" id="3.60.140.10">
    <property type="entry name" value="CNF1/YfiH-like putative cysteine hydrolases"/>
    <property type="match status" value="1"/>
</dbReference>
<dbReference type="InterPro" id="IPR011324">
    <property type="entry name" value="Cytotoxic_necrot_fac-like_cat"/>
</dbReference>
<keyword evidence="6" id="KW-0862">Zinc</keyword>
<dbReference type="InterPro" id="IPR003730">
    <property type="entry name" value="Cu_polyphenol_OxRdtase"/>
</dbReference>
<comment type="catalytic activity">
    <reaction evidence="7">
        <text>adenosine + H2O + H(+) = inosine + NH4(+)</text>
        <dbReference type="Rhea" id="RHEA:24408"/>
        <dbReference type="ChEBI" id="CHEBI:15377"/>
        <dbReference type="ChEBI" id="CHEBI:15378"/>
        <dbReference type="ChEBI" id="CHEBI:16335"/>
        <dbReference type="ChEBI" id="CHEBI:17596"/>
        <dbReference type="ChEBI" id="CHEBI:28938"/>
        <dbReference type="EC" id="3.5.4.4"/>
    </reaction>
    <physiologicalReaction direction="left-to-right" evidence="7">
        <dbReference type="Rhea" id="RHEA:24409"/>
    </physiologicalReaction>
</comment>
<keyword evidence="12" id="KW-1185">Reference proteome</keyword>
<dbReference type="InterPro" id="IPR038371">
    <property type="entry name" value="Cu_polyphenol_OxRdtase_sf"/>
</dbReference>
<dbReference type="GO" id="GO:0005507">
    <property type="term" value="F:copper ion binding"/>
    <property type="evidence" value="ECO:0007669"/>
    <property type="project" value="TreeGrafter"/>
</dbReference>
<dbReference type="OrthoDB" id="4279at2"/>
<evidence type="ECO:0000256" key="2">
    <source>
        <dbReference type="ARBA" id="ARBA00007353"/>
    </source>
</evidence>
<accession>A0A239FEN9</accession>
<keyword evidence="5" id="KW-0378">Hydrolase</keyword>
<evidence type="ECO:0000256" key="9">
    <source>
        <dbReference type="ARBA" id="ARBA00049893"/>
    </source>
</evidence>
<dbReference type="Proteomes" id="UP000198339">
    <property type="component" value="Unassembled WGS sequence"/>
</dbReference>
<dbReference type="SUPFAM" id="SSF64438">
    <property type="entry name" value="CNF1/YfiH-like putative cysteine hydrolases"/>
    <property type="match status" value="1"/>
</dbReference>
<dbReference type="EMBL" id="FZPA01000002">
    <property type="protein sequence ID" value="SNS55379.1"/>
    <property type="molecule type" value="Genomic_DNA"/>
</dbReference>
<dbReference type="Pfam" id="PF02578">
    <property type="entry name" value="Cu-oxidase_4"/>
    <property type="match status" value="1"/>
</dbReference>
<keyword evidence="4" id="KW-0479">Metal-binding</keyword>
<dbReference type="GO" id="GO:0016787">
    <property type="term" value="F:hydrolase activity"/>
    <property type="evidence" value="ECO:0007669"/>
    <property type="project" value="UniProtKB-KW"/>
</dbReference>
<evidence type="ECO:0000313" key="12">
    <source>
        <dbReference type="Proteomes" id="UP000198339"/>
    </source>
</evidence>
<dbReference type="CDD" id="cd16833">
    <property type="entry name" value="YfiH"/>
    <property type="match status" value="1"/>
</dbReference>
<evidence type="ECO:0000313" key="11">
    <source>
        <dbReference type="EMBL" id="SNS55379.1"/>
    </source>
</evidence>
<comment type="similarity">
    <text evidence="2 10">Belongs to the purine nucleoside phosphorylase YfiH/LACC1 family.</text>
</comment>
<protein>
    <recommendedName>
        <fullName evidence="10">Purine nucleoside phosphorylase</fullName>
    </recommendedName>
</protein>
<dbReference type="PANTHER" id="PTHR30616">
    <property type="entry name" value="UNCHARACTERIZED PROTEIN YFIH"/>
    <property type="match status" value="1"/>
</dbReference>
<comment type="catalytic activity">
    <reaction evidence="8">
        <text>adenosine + phosphate = alpha-D-ribose 1-phosphate + adenine</text>
        <dbReference type="Rhea" id="RHEA:27642"/>
        <dbReference type="ChEBI" id="CHEBI:16335"/>
        <dbReference type="ChEBI" id="CHEBI:16708"/>
        <dbReference type="ChEBI" id="CHEBI:43474"/>
        <dbReference type="ChEBI" id="CHEBI:57720"/>
        <dbReference type="EC" id="2.4.2.1"/>
    </reaction>
    <physiologicalReaction direction="left-to-right" evidence="8">
        <dbReference type="Rhea" id="RHEA:27643"/>
    </physiologicalReaction>
</comment>
<comment type="catalytic activity">
    <reaction evidence="1">
        <text>inosine + phosphate = alpha-D-ribose 1-phosphate + hypoxanthine</text>
        <dbReference type="Rhea" id="RHEA:27646"/>
        <dbReference type="ChEBI" id="CHEBI:17368"/>
        <dbReference type="ChEBI" id="CHEBI:17596"/>
        <dbReference type="ChEBI" id="CHEBI:43474"/>
        <dbReference type="ChEBI" id="CHEBI:57720"/>
        <dbReference type="EC" id="2.4.2.1"/>
    </reaction>
    <physiologicalReaction direction="left-to-right" evidence="1">
        <dbReference type="Rhea" id="RHEA:27647"/>
    </physiologicalReaction>
</comment>
<name>A0A239FEN9_9SPHN</name>
<gene>
    <name evidence="11" type="ORF">SAMN06295955_10247</name>
</gene>
<evidence type="ECO:0000256" key="1">
    <source>
        <dbReference type="ARBA" id="ARBA00000553"/>
    </source>
</evidence>
<dbReference type="NCBIfam" id="TIGR00726">
    <property type="entry name" value="peptidoglycan editing factor PgeF"/>
    <property type="match status" value="1"/>
</dbReference>
<evidence type="ECO:0000256" key="10">
    <source>
        <dbReference type="RuleBase" id="RU361274"/>
    </source>
</evidence>
<sequence length="258" mass="26160">MSPPFTTAAPLGGVPHGFFGRRGGVSTGELASLNCGLGSGDDPALIAENRGRVADAVLPGAALAGLYQVHGNRCVIVDAASNLAARPEADALATRTPGILLSILTADCVPVLFADVEAGVVGAAHAGWKGAIAGVTDAALTAMESLGARRDRVAAAIGPCIGRASYEVDDGFVERFLSDDPANEHFFAAARPGHAMFDIAAYVAARLAAAGVGTVAIGGHDTCAEADDYFSYRRACLRGEAGYGRQLSVIGLGNPQTP</sequence>